<dbReference type="Proteomes" id="UP000464735">
    <property type="component" value="Chromosome"/>
</dbReference>
<gene>
    <name evidence="2" type="ORF">GL298_04980</name>
    <name evidence="1" type="ORF">SPICI07_029</name>
</gene>
<dbReference type="RefSeq" id="WP_071937369.1">
    <property type="nucleotide sequence ID" value="NZ_CP013197.1"/>
</dbReference>
<sequence>MDFQFTNVFKLLNMIQEISVFAINAFSDEQGKDLNALNNPKEIMFQKLDWMKKYAEQLEKEFNPFEIKDEYFKYEK</sequence>
<reference evidence="1" key="1">
    <citation type="journal article" date="2010" name="Appl. Environ. Microbiol.">
        <title>Partial chromosome sequence of Spiroplasma citri reveals extensive viral invasion and important gene decay.</title>
        <authorList>
            <person name="Carle P."/>
            <person name="Saillard C."/>
            <person name="Carrere N."/>
            <person name="Carrere S."/>
            <person name="Duret S."/>
            <person name="Eveillard S."/>
            <person name="Gaurivaud P."/>
            <person name="Gourgues G."/>
            <person name="Gouzy J."/>
            <person name="Salar P."/>
            <person name="Verdin E."/>
            <person name="Breton M."/>
            <person name="Blanchard A."/>
            <person name="Laigret F."/>
            <person name="Bove J.M."/>
            <person name="Renaudin J."/>
            <person name="Foissac X."/>
        </authorList>
    </citation>
    <scope>NUCLEOTIDE SEQUENCE</scope>
    <source>
        <strain evidence="1">GII3-3X</strain>
    </source>
</reference>
<dbReference type="EMBL" id="CP046368">
    <property type="protein sequence ID" value="QIA68915.1"/>
    <property type="molecule type" value="Genomic_DNA"/>
</dbReference>
<evidence type="ECO:0000313" key="2">
    <source>
        <dbReference type="EMBL" id="QIA68915.1"/>
    </source>
</evidence>
<evidence type="ECO:0000313" key="1">
    <source>
        <dbReference type="EMBL" id="CAK99107.1"/>
    </source>
</evidence>
<reference evidence="2 3" key="2">
    <citation type="submission" date="2019-11" db="EMBL/GenBank/DDBJ databases">
        <title>Whole genome sequencing and comparative genomics analyses of five strains of Spiroplasma citri.</title>
        <authorList>
            <person name="Yokomi R."/>
            <person name="Chen J."/>
            <person name="Rattner R."/>
            <person name="Vidalakis G."/>
        </authorList>
    </citation>
    <scope>NUCLEOTIDE SEQUENCE [LARGE SCALE GENOMIC DNA]</scope>
    <source>
        <strain evidence="2 3">BR12</strain>
    </source>
</reference>
<organism evidence="1">
    <name type="scientific">Spiroplasma citri</name>
    <dbReference type="NCBI Taxonomy" id="2133"/>
    <lineage>
        <taxon>Bacteria</taxon>
        <taxon>Bacillati</taxon>
        <taxon>Mycoplasmatota</taxon>
        <taxon>Mollicutes</taxon>
        <taxon>Entomoplasmatales</taxon>
        <taxon>Spiroplasmataceae</taxon>
        <taxon>Spiroplasma</taxon>
    </lineage>
</organism>
<name>Q14N22_SPICI</name>
<proteinExistence type="predicted"/>
<dbReference type="GeneID" id="54238809"/>
<protein>
    <submittedName>
        <fullName evidence="1">Uncharacterized protein</fullName>
    </submittedName>
</protein>
<accession>Q14N22</accession>
<evidence type="ECO:0000313" key="3">
    <source>
        <dbReference type="Proteomes" id="UP000464735"/>
    </source>
</evidence>
<dbReference type="AlphaFoldDB" id="Q14N22"/>
<dbReference type="EMBL" id="AM285308">
    <property type="protein sequence ID" value="CAK99107.1"/>
    <property type="molecule type" value="Genomic_DNA"/>
</dbReference>